<dbReference type="Pfam" id="PF02889">
    <property type="entry name" value="Sec63"/>
    <property type="match status" value="1"/>
</dbReference>
<keyword evidence="6" id="KW-0472">Membrane</keyword>
<dbReference type="SUPFAM" id="SSF81296">
    <property type="entry name" value="E set domains"/>
    <property type="match status" value="1"/>
</dbReference>
<reference evidence="11" key="1">
    <citation type="submission" date="2021-01" db="EMBL/GenBank/DDBJ databases">
        <authorList>
            <person name="Corre E."/>
            <person name="Pelletier E."/>
            <person name="Niang G."/>
            <person name="Scheremetjew M."/>
            <person name="Finn R."/>
            <person name="Kale V."/>
            <person name="Holt S."/>
            <person name="Cochrane G."/>
            <person name="Meng A."/>
            <person name="Brown T."/>
            <person name="Cohen L."/>
        </authorList>
    </citation>
    <scope>NUCLEOTIDE SEQUENCE</scope>
    <source>
        <strain evidence="11">CCAP 1951/1</strain>
    </source>
</reference>
<dbReference type="PANTHER" id="PTHR24075:SF6">
    <property type="entry name" value="ACTIVATING SIGNAL COINTEGRATOR 1 COMPLEX SUBUNIT 3"/>
    <property type="match status" value="1"/>
</dbReference>
<dbReference type="EMBL" id="HBGF01042976">
    <property type="protein sequence ID" value="CAD9143125.1"/>
    <property type="molecule type" value="Transcribed_RNA"/>
</dbReference>
<organism evidence="11">
    <name type="scientific">Neobodo designis</name>
    <name type="common">Flagellated protozoan</name>
    <name type="synonym">Bodo designis</name>
    <dbReference type="NCBI Taxonomy" id="312471"/>
    <lineage>
        <taxon>Eukaryota</taxon>
        <taxon>Discoba</taxon>
        <taxon>Euglenozoa</taxon>
        <taxon>Kinetoplastea</taxon>
        <taxon>Metakinetoplastina</taxon>
        <taxon>Neobodonida</taxon>
        <taxon>Neobodo</taxon>
    </lineage>
</organism>
<keyword evidence="5" id="KW-1133">Transmembrane helix</keyword>
<dbReference type="SMART" id="SM00973">
    <property type="entry name" value="Sec63"/>
    <property type="match status" value="1"/>
</dbReference>
<dbReference type="Gene3D" id="2.60.40.150">
    <property type="entry name" value="C2 domain"/>
    <property type="match status" value="1"/>
</dbReference>
<dbReference type="GO" id="GO:0016020">
    <property type="term" value="C:membrane"/>
    <property type="evidence" value="ECO:0007669"/>
    <property type="project" value="UniProtKB-SubCell"/>
</dbReference>
<dbReference type="GO" id="GO:0003723">
    <property type="term" value="F:RNA binding"/>
    <property type="evidence" value="ECO:0007669"/>
    <property type="project" value="TreeGrafter"/>
</dbReference>
<evidence type="ECO:0000256" key="8">
    <source>
        <dbReference type="SAM" id="MobiDB-lite"/>
    </source>
</evidence>
<evidence type="ECO:0000313" key="11">
    <source>
        <dbReference type="EMBL" id="CAD9143125.1"/>
    </source>
</evidence>
<feature type="chain" id="PRO_5031193473" description="SEC63 domain-containing protein" evidence="9">
    <location>
        <begin position="20"/>
        <end position="382"/>
    </location>
</feature>
<dbReference type="GO" id="GO:0005634">
    <property type="term" value="C:nucleus"/>
    <property type="evidence" value="ECO:0007669"/>
    <property type="project" value="TreeGrafter"/>
</dbReference>
<feature type="compositionally biased region" description="Acidic residues" evidence="8">
    <location>
        <begin position="247"/>
        <end position="259"/>
    </location>
</feature>
<evidence type="ECO:0000256" key="2">
    <source>
        <dbReference type="ARBA" id="ARBA00004240"/>
    </source>
</evidence>
<dbReference type="InterPro" id="IPR014756">
    <property type="entry name" value="Ig_E-set"/>
</dbReference>
<feature type="region of interest" description="Disordered" evidence="8">
    <location>
        <begin position="245"/>
        <end position="267"/>
    </location>
</feature>
<sequence>MKTIRVLILAVVAVCCAEAVSVYVSLTEATLLSGGLTDCPTPDHEDCEGGIASALALVRNRTAAPHFETHFVICEFDRQAPFVQMHPLDWGVNTMLFDYFGLPIMTVRPSLFTTRRDIVPLTNGTVRPVLANVDISANNGHLHAALKAMSLLQCMVQARWWNDHTLLQLPHVTPAMLPGFERAGITHIGHLANGTVDVHRKARRVLEAPDHGLSQEAVEEVVYAMQRLPLVDVKISMTRLRSSQAEAEAEASSGDDEVDVPAVPASVPEDDDPTTFRVAVELTRLSTRCKYVVAPHFSKPKDEQYWVAIGNEATGELVALKRVNRLWRRTTVQLVFEWDNEWLEALGDVDAAEVPLQVYVVCDSFLGLDQQYSFNARPLGAV</sequence>
<accession>A0A7S1QMK3</accession>
<dbReference type="SUPFAM" id="SSF158702">
    <property type="entry name" value="Sec63 N-terminal domain-like"/>
    <property type="match status" value="1"/>
</dbReference>
<dbReference type="PANTHER" id="PTHR24075">
    <property type="entry name" value="SEC63 DOMAIN-CONTAINING"/>
    <property type="match status" value="1"/>
</dbReference>
<keyword evidence="7" id="KW-0143">Chaperone</keyword>
<name>A0A7S1QMK3_NEODS</name>
<evidence type="ECO:0000256" key="5">
    <source>
        <dbReference type="ARBA" id="ARBA00022989"/>
    </source>
</evidence>
<evidence type="ECO:0000256" key="4">
    <source>
        <dbReference type="ARBA" id="ARBA00022824"/>
    </source>
</evidence>
<dbReference type="GO" id="GO:0043138">
    <property type="term" value="F:3'-5' DNA helicase activity"/>
    <property type="evidence" value="ECO:0007669"/>
    <property type="project" value="TreeGrafter"/>
</dbReference>
<dbReference type="AlphaFoldDB" id="A0A7S1QMK3"/>
<dbReference type="InterPro" id="IPR004179">
    <property type="entry name" value="Sec63-dom"/>
</dbReference>
<gene>
    <name evidence="11" type="ORF">NDES1114_LOCUS28757</name>
</gene>
<evidence type="ECO:0000256" key="3">
    <source>
        <dbReference type="ARBA" id="ARBA00022692"/>
    </source>
</evidence>
<comment type="subcellular location">
    <subcellularLocation>
        <location evidence="2">Endoplasmic reticulum</location>
    </subcellularLocation>
    <subcellularLocation>
        <location evidence="1">Membrane</location>
        <topology evidence="1">Multi-pass membrane protein</topology>
    </subcellularLocation>
</comment>
<evidence type="ECO:0000256" key="1">
    <source>
        <dbReference type="ARBA" id="ARBA00004141"/>
    </source>
</evidence>
<evidence type="ECO:0000256" key="6">
    <source>
        <dbReference type="ARBA" id="ARBA00023136"/>
    </source>
</evidence>
<dbReference type="InterPro" id="IPR035892">
    <property type="entry name" value="C2_domain_sf"/>
</dbReference>
<keyword evidence="4" id="KW-0256">Endoplasmic reticulum</keyword>
<dbReference type="GO" id="GO:0005783">
    <property type="term" value="C:endoplasmic reticulum"/>
    <property type="evidence" value="ECO:0007669"/>
    <property type="project" value="UniProtKB-SubCell"/>
</dbReference>
<evidence type="ECO:0000259" key="10">
    <source>
        <dbReference type="SMART" id="SM00973"/>
    </source>
</evidence>
<evidence type="ECO:0000256" key="7">
    <source>
        <dbReference type="ARBA" id="ARBA00023186"/>
    </source>
</evidence>
<evidence type="ECO:0000256" key="9">
    <source>
        <dbReference type="SAM" id="SignalP"/>
    </source>
</evidence>
<protein>
    <recommendedName>
        <fullName evidence="10">SEC63 domain-containing protein</fullName>
    </recommendedName>
</protein>
<keyword evidence="3" id="KW-0812">Transmembrane</keyword>
<feature type="signal peptide" evidence="9">
    <location>
        <begin position="1"/>
        <end position="19"/>
    </location>
</feature>
<proteinExistence type="predicted"/>
<feature type="domain" description="SEC63" evidence="10">
    <location>
        <begin position="21"/>
        <end position="376"/>
    </location>
</feature>
<keyword evidence="9" id="KW-0732">Signal</keyword>